<feature type="region of interest" description="Disordered" evidence="1">
    <location>
        <begin position="184"/>
        <end position="203"/>
    </location>
</feature>
<dbReference type="EMBL" id="CP082781">
    <property type="protein sequence ID" value="UGS26202.1"/>
    <property type="molecule type" value="Genomic_DNA"/>
</dbReference>
<evidence type="ECO:0000256" key="1">
    <source>
        <dbReference type="SAM" id="MobiDB-lite"/>
    </source>
</evidence>
<evidence type="ECO:0000256" key="2">
    <source>
        <dbReference type="SAM" id="Phobius"/>
    </source>
</evidence>
<dbReference type="RefSeq" id="WP_231819901.1">
    <property type="nucleotide sequence ID" value="NZ_CP082781.1"/>
</dbReference>
<evidence type="ECO:0000313" key="4">
    <source>
        <dbReference type="Proteomes" id="UP001199642"/>
    </source>
</evidence>
<reference evidence="3 4" key="1">
    <citation type="submission" date="2023-01" db="EMBL/GenBank/DDBJ databases">
        <title>Characterization of estradiol degrading bacteria Microbacterium sp. MZT7 and reveal degrading genes through genome analysis.</title>
        <authorList>
            <person name="Hao P."/>
            <person name="Gao Y."/>
        </authorList>
    </citation>
    <scope>NUCLEOTIDE SEQUENCE [LARGE SCALE GENOMIC DNA]</scope>
    <source>
        <strain evidence="3 4">MZT7</strain>
    </source>
</reference>
<sequence>MNPRQSAAVYRRRRIVFFGGVIVVLAILVVLVWSLIARSWSEGSGPTPAPSASSSASPDPATSTAPPAAGGAGAETSPPASEGATPPPEDGTGACQAAGIAVAAVTDASSYGPDVQPQLSISLTNTGAQDCTINVGTTQQRFEIKSGDDVWWRSTDCQQNPSDMVVTLKAGSTVTSSQPVAWDRTRSTPETCGSAERQRAPGGGATYHLSVSIGGFDSAQSTAFTLE</sequence>
<feature type="transmembrane region" description="Helical" evidence="2">
    <location>
        <begin position="15"/>
        <end position="36"/>
    </location>
</feature>
<proteinExistence type="predicted"/>
<accession>A0ABY3RQZ9</accession>
<keyword evidence="2" id="KW-0472">Membrane</keyword>
<keyword evidence="4" id="KW-1185">Reference proteome</keyword>
<evidence type="ECO:0008006" key="5">
    <source>
        <dbReference type="Google" id="ProtNLM"/>
    </source>
</evidence>
<feature type="region of interest" description="Disordered" evidence="1">
    <location>
        <begin position="42"/>
        <end position="94"/>
    </location>
</feature>
<name>A0ABY3RQZ9_9MICO</name>
<gene>
    <name evidence="3" type="ORF">K8F61_16435</name>
</gene>
<evidence type="ECO:0000313" key="3">
    <source>
        <dbReference type="EMBL" id="UGS26202.1"/>
    </source>
</evidence>
<protein>
    <recommendedName>
        <fullName evidence="5">DUF4232 domain-containing protein</fullName>
    </recommendedName>
</protein>
<keyword evidence="2" id="KW-1133">Transmembrane helix</keyword>
<feature type="compositionally biased region" description="Low complexity" evidence="1">
    <location>
        <begin position="42"/>
        <end position="81"/>
    </location>
</feature>
<organism evidence="3 4">
    <name type="scientific">Microbacterium resistens</name>
    <dbReference type="NCBI Taxonomy" id="156977"/>
    <lineage>
        <taxon>Bacteria</taxon>
        <taxon>Bacillati</taxon>
        <taxon>Actinomycetota</taxon>
        <taxon>Actinomycetes</taxon>
        <taxon>Micrococcales</taxon>
        <taxon>Microbacteriaceae</taxon>
        <taxon>Microbacterium</taxon>
    </lineage>
</organism>
<dbReference type="Proteomes" id="UP001199642">
    <property type="component" value="Chromosome"/>
</dbReference>
<keyword evidence="2" id="KW-0812">Transmembrane</keyword>